<dbReference type="GO" id="GO:0005829">
    <property type="term" value="C:cytosol"/>
    <property type="evidence" value="ECO:0007669"/>
    <property type="project" value="TreeGrafter"/>
</dbReference>
<sequence length="246" mass="28797">MKNICRHVGSQIRFFRKLRGFTLKEFAAQLNKSVSTLSKYESGDISIDIFTLSEIARTLEVTIEQLLPTDYIDTSDQADDSLFSLDNRHFFAQKDMFYMYYSFSSNRKAPNKGITVNVIEIKRNKDAPDEIYLYSDCEMPESNYRKSKYVYHGNVFYYDFVVYFLLENVYHAGCWDYICAKVPFKHTYTTTGLYTGLSESLRNPSVTKVIISTTLLEPTDELYRELDIADKDTFYDLKHRNSLIIR</sequence>
<dbReference type="SUPFAM" id="SSF47413">
    <property type="entry name" value="lambda repressor-like DNA-binding domains"/>
    <property type="match status" value="1"/>
</dbReference>
<organism evidence="3 4">
    <name type="scientific">Mogibacterium timidum</name>
    <dbReference type="NCBI Taxonomy" id="35519"/>
    <lineage>
        <taxon>Bacteria</taxon>
        <taxon>Bacillati</taxon>
        <taxon>Bacillota</taxon>
        <taxon>Clostridia</taxon>
        <taxon>Peptostreptococcales</taxon>
        <taxon>Anaerovoracaceae</taxon>
        <taxon>Mogibacterium</taxon>
    </lineage>
</organism>
<dbReference type="PANTHER" id="PTHR46797:SF1">
    <property type="entry name" value="METHYLPHOSPHONATE SYNTHASE"/>
    <property type="match status" value="1"/>
</dbReference>
<evidence type="ECO:0000313" key="3">
    <source>
        <dbReference type="EMBL" id="NWO23098.1"/>
    </source>
</evidence>
<dbReference type="PANTHER" id="PTHR46797">
    <property type="entry name" value="HTH-TYPE TRANSCRIPTIONAL REGULATOR"/>
    <property type="match status" value="1"/>
</dbReference>
<keyword evidence="1" id="KW-0238">DNA-binding</keyword>
<dbReference type="Pfam" id="PF01381">
    <property type="entry name" value="HTH_3"/>
    <property type="match status" value="1"/>
</dbReference>
<evidence type="ECO:0000259" key="2">
    <source>
        <dbReference type="PROSITE" id="PS50943"/>
    </source>
</evidence>
<dbReference type="PROSITE" id="PS50943">
    <property type="entry name" value="HTH_CROC1"/>
    <property type="match status" value="1"/>
</dbReference>
<protein>
    <submittedName>
        <fullName evidence="3">Helix-turn-helix transcriptional regulator</fullName>
    </submittedName>
</protein>
<gene>
    <name evidence="3" type="ORF">HW270_03250</name>
</gene>
<dbReference type="GO" id="GO:0003700">
    <property type="term" value="F:DNA-binding transcription factor activity"/>
    <property type="evidence" value="ECO:0007669"/>
    <property type="project" value="TreeGrafter"/>
</dbReference>
<dbReference type="CDD" id="cd00093">
    <property type="entry name" value="HTH_XRE"/>
    <property type="match status" value="1"/>
</dbReference>
<dbReference type="AlphaFoldDB" id="A0A7Y8VR59"/>
<dbReference type="InterPro" id="IPR001387">
    <property type="entry name" value="Cro/C1-type_HTH"/>
</dbReference>
<dbReference type="Proteomes" id="UP000526307">
    <property type="component" value="Unassembled WGS sequence"/>
</dbReference>
<dbReference type="Gene3D" id="1.10.260.40">
    <property type="entry name" value="lambda repressor-like DNA-binding domains"/>
    <property type="match status" value="1"/>
</dbReference>
<dbReference type="InterPro" id="IPR010982">
    <property type="entry name" value="Lambda_DNA-bd_dom_sf"/>
</dbReference>
<dbReference type="InterPro" id="IPR050807">
    <property type="entry name" value="TransReg_Diox_bact_type"/>
</dbReference>
<reference evidence="3 4" key="1">
    <citation type="submission" date="2020-06" db="EMBL/GenBank/DDBJ databases">
        <title>Mogibacterium timidum strain W9173 genomic sequence.</title>
        <authorList>
            <person name="Wade W.G."/>
            <person name="Johnston C.D."/>
            <person name="Chen T."/>
            <person name="Dewhirst F.E."/>
        </authorList>
    </citation>
    <scope>NUCLEOTIDE SEQUENCE [LARGE SCALE GENOMIC DNA]</scope>
    <source>
        <strain evidence="3 4">W9173</strain>
    </source>
</reference>
<evidence type="ECO:0000313" key="4">
    <source>
        <dbReference type="Proteomes" id="UP000526307"/>
    </source>
</evidence>
<keyword evidence="4" id="KW-1185">Reference proteome</keyword>
<accession>A0A7Y8VR59</accession>
<comment type="caution">
    <text evidence="3">The sequence shown here is derived from an EMBL/GenBank/DDBJ whole genome shotgun (WGS) entry which is preliminary data.</text>
</comment>
<evidence type="ECO:0000256" key="1">
    <source>
        <dbReference type="ARBA" id="ARBA00023125"/>
    </source>
</evidence>
<dbReference type="GO" id="GO:0003677">
    <property type="term" value="F:DNA binding"/>
    <property type="evidence" value="ECO:0007669"/>
    <property type="project" value="UniProtKB-KW"/>
</dbReference>
<name>A0A7Y8VR59_9FIRM</name>
<proteinExistence type="predicted"/>
<dbReference type="EMBL" id="JABXYR010000001">
    <property type="protein sequence ID" value="NWO23098.1"/>
    <property type="molecule type" value="Genomic_DNA"/>
</dbReference>
<dbReference type="RefSeq" id="WP_178978308.1">
    <property type="nucleotide sequence ID" value="NZ_CAJPUB010000001.1"/>
</dbReference>
<feature type="domain" description="HTH cro/C1-type" evidence="2">
    <location>
        <begin position="12"/>
        <end position="66"/>
    </location>
</feature>
<dbReference type="SMART" id="SM00530">
    <property type="entry name" value="HTH_XRE"/>
    <property type="match status" value="1"/>
</dbReference>